<sequence>MLKSILLGSFLALSLVGGPLNFGGGISQASAQTVLSEDFKAQWSDRDLTVGIVGSSGFRLDLPEDVPPSYDRPSLLPALADHKTGNLEPLITVEINGAVRGYPMRIVAAHRIINDSLGGVPIAVTYCQVCSSAMVFKRDVDGDATPLRLVGASYEENIILYDEATRTWWQQINGLGLSGPKADGALDVIPSKMESFAAFLKRVPGKPGLMVVADSALSSQPQQVRQTVYIPSMEQDAGSLKAWDRVVVVDREAWPLELLRKAGRLESDDLLILWEPGRQAAPDSFGKDRDRDVGNITAYSRRGDHLLETDTSIQLLHAFYQFSDGKKLHLERGADEGR</sequence>
<gene>
    <name evidence="1" type="ORF">GCM10007972_14010</name>
</gene>
<organism evidence="1 2">
    <name type="scientific">Iodidimonas muriae</name>
    <dbReference type="NCBI Taxonomy" id="261467"/>
    <lineage>
        <taxon>Bacteria</taxon>
        <taxon>Pseudomonadati</taxon>
        <taxon>Pseudomonadota</taxon>
        <taxon>Alphaproteobacteria</taxon>
        <taxon>Iodidimonadales</taxon>
        <taxon>Iodidimonadaceae</taxon>
        <taxon>Iodidimonas</taxon>
    </lineage>
</organism>
<accession>A0ABQ2LCV5</accession>
<evidence type="ECO:0000313" key="2">
    <source>
        <dbReference type="Proteomes" id="UP000602381"/>
    </source>
</evidence>
<reference evidence="2" key="1">
    <citation type="journal article" date="2019" name="Int. J. Syst. Evol. Microbiol.">
        <title>The Global Catalogue of Microorganisms (GCM) 10K type strain sequencing project: providing services to taxonomists for standard genome sequencing and annotation.</title>
        <authorList>
            <consortium name="The Broad Institute Genomics Platform"/>
            <consortium name="The Broad Institute Genome Sequencing Center for Infectious Disease"/>
            <person name="Wu L."/>
            <person name="Ma J."/>
        </authorList>
    </citation>
    <scope>NUCLEOTIDE SEQUENCE [LARGE SCALE GENOMIC DNA]</scope>
    <source>
        <strain evidence="2">JCM 17843</strain>
    </source>
</reference>
<dbReference type="RefSeq" id="WP_188873689.1">
    <property type="nucleotide sequence ID" value="NZ_BMOV01000004.1"/>
</dbReference>
<proteinExistence type="predicted"/>
<keyword evidence="2" id="KW-1185">Reference proteome</keyword>
<dbReference type="Pfam" id="PF11376">
    <property type="entry name" value="DUF3179"/>
    <property type="match status" value="1"/>
</dbReference>
<evidence type="ECO:0008006" key="3">
    <source>
        <dbReference type="Google" id="ProtNLM"/>
    </source>
</evidence>
<protein>
    <recommendedName>
        <fullName evidence="3">DUF3179 domain-containing protein</fullName>
    </recommendedName>
</protein>
<dbReference type="Proteomes" id="UP000602381">
    <property type="component" value="Unassembled WGS sequence"/>
</dbReference>
<dbReference type="InterPro" id="IPR021516">
    <property type="entry name" value="DUF3179"/>
</dbReference>
<comment type="caution">
    <text evidence="1">The sequence shown here is derived from an EMBL/GenBank/DDBJ whole genome shotgun (WGS) entry which is preliminary data.</text>
</comment>
<evidence type="ECO:0000313" key="1">
    <source>
        <dbReference type="EMBL" id="GGO10814.1"/>
    </source>
</evidence>
<dbReference type="EMBL" id="BMOV01000004">
    <property type="protein sequence ID" value="GGO10814.1"/>
    <property type="molecule type" value="Genomic_DNA"/>
</dbReference>
<name>A0ABQ2LCV5_9PROT</name>